<gene>
    <name evidence="1" type="ORF">A9W98_01140</name>
</gene>
<reference evidence="1 2" key="1">
    <citation type="submission" date="2016-06" db="EMBL/GenBank/DDBJ databases">
        <authorList>
            <person name="Kjaerup R.B."/>
            <person name="Dalgaard T.S."/>
            <person name="Juul-Madsen H.R."/>
        </authorList>
    </citation>
    <scope>NUCLEOTIDE SEQUENCE [LARGE SCALE GENOMIC DNA]</scope>
    <source>
        <strain evidence="1 2">1245752.6</strain>
    </source>
</reference>
<dbReference type="EMBL" id="MAEM01000168">
    <property type="protein sequence ID" value="OBS02577.1"/>
    <property type="molecule type" value="Genomic_DNA"/>
</dbReference>
<proteinExistence type="predicted"/>
<accession>A0A1A6BJP6</accession>
<evidence type="ECO:0000313" key="2">
    <source>
        <dbReference type="Proteomes" id="UP000093757"/>
    </source>
</evidence>
<comment type="caution">
    <text evidence="1">The sequence shown here is derived from an EMBL/GenBank/DDBJ whole genome shotgun (WGS) entry which is preliminary data.</text>
</comment>
<organism evidence="1 2">
    <name type="scientific">Mycobacterium gordonae</name>
    <dbReference type="NCBI Taxonomy" id="1778"/>
    <lineage>
        <taxon>Bacteria</taxon>
        <taxon>Bacillati</taxon>
        <taxon>Actinomycetota</taxon>
        <taxon>Actinomycetes</taxon>
        <taxon>Mycobacteriales</taxon>
        <taxon>Mycobacteriaceae</taxon>
        <taxon>Mycobacterium</taxon>
    </lineage>
</organism>
<protein>
    <submittedName>
        <fullName evidence="1">Uncharacterized protein</fullName>
    </submittedName>
</protein>
<sequence length="200" mass="20360">MAVELHRGDTVNGLAAAGFADPVVAAGGFEFSVREQFTKNLDRNTGISVTLGVAVPVGVEHGLGFVVFDAVGVVQHGHSVDPGAVGEREGKPGDRAAPAGVAPVGGQQLELADRGVRVACPNPLLLGEDHLGGLLADRQPACGPVGLVVVIDQHGLPVVVSGQAVEVQIADLFGAAAGVDSQLDRAEFVNLNEAPLRGIY</sequence>
<evidence type="ECO:0000313" key="1">
    <source>
        <dbReference type="EMBL" id="OBS02577.1"/>
    </source>
</evidence>
<dbReference type="RefSeq" id="WP_065133248.1">
    <property type="nucleotide sequence ID" value="NZ_MAEM01000168.1"/>
</dbReference>
<dbReference type="AlphaFoldDB" id="A0A1A6BJP6"/>
<dbReference type="Proteomes" id="UP000093757">
    <property type="component" value="Unassembled WGS sequence"/>
</dbReference>
<name>A0A1A6BJP6_MYCGO</name>